<protein>
    <submittedName>
        <fullName evidence="2">Uncharacterized protein</fullName>
    </submittedName>
</protein>
<organism evidence="2 3">
    <name type="scientific">Gimesia chilikensis</name>
    <dbReference type="NCBI Taxonomy" id="2605989"/>
    <lineage>
        <taxon>Bacteria</taxon>
        <taxon>Pseudomonadati</taxon>
        <taxon>Planctomycetota</taxon>
        <taxon>Planctomycetia</taxon>
        <taxon>Planctomycetales</taxon>
        <taxon>Planctomycetaceae</taxon>
        <taxon>Gimesia</taxon>
    </lineage>
</organism>
<dbReference type="AlphaFoldDB" id="A0A517PT25"/>
<keyword evidence="1" id="KW-0812">Transmembrane</keyword>
<evidence type="ECO:0000313" key="2">
    <source>
        <dbReference type="EMBL" id="QDT22527.1"/>
    </source>
</evidence>
<accession>A0A517PT25</accession>
<dbReference type="RefSeq" id="WP_145188497.1">
    <property type="nucleotide sequence ID" value="NZ_CP036266.1"/>
</dbReference>
<dbReference type="Proteomes" id="UP000320421">
    <property type="component" value="Chromosome"/>
</dbReference>
<evidence type="ECO:0000256" key="1">
    <source>
        <dbReference type="SAM" id="Phobius"/>
    </source>
</evidence>
<feature type="transmembrane region" description="Helical" evidence="1">
    <location>
        <begin position="12"/>
        <end position="30"/>
    </location>
</feature>
<gene>
    <name evidence="2" type="ORF">HG66A1_43350</name>
</gene>
<name>A0A517PT25_9PLAN</name>
<feature type="transmembrane region" description="Helical" evidence="1">
    <location>
        <begin position="72"/>
        <end position="89"/>
    </location>
</feature>
<keyword evidence="1" id="KW-1133">Transmembrane helix</keyword>
<feature type="transmembrane region" description="Helical" evidence="1">
    <location>
        <begin position="42"/>
        <end position="66"/>
    </location>
</feature>
<keyword evidence="3" id="KW-1185">Reference proteome</keyword>
<reference evidence="2 3" key="1">
    <citation type="submission" date="2019-02" db="EMBL/GenBank/DDBJ databases">
        <title>Deep-cultivation of Planctomycetes and their phenomic and genomic characterization uncovers novel biology.</title>
        <authorList>
            <person name="Wiegand S."/>
            <person name="Jogler M."/>
            <person name="Boedeker C."/>
            <person name="Pinto D."/>
            <person name="Vollmers J."/>
            <person name="Rivas-Marin E."/>
            <person name="Kohn T."/>
            <person name="Peeters S.H."/>
            <person name="Heuer A."/>
            <person name="Rast P."/>
            <person name="Oberbeckmann S."/>
            <person name="Bunk B."/>
            <person name="Jeske O."/>
            <person name="Meyerdierks A."/>
            <person name="Storesund J.E."/>
            <person name="Kallscheuer N."/>
            <person name="Luecker S."/>
            <person name="Lage O.M."/>
            <person name="Pohl T."/>
            <person name="Merkel B.J."/>
            <person name="Hornburger P."/>
            <person name="Mueller R.-W."/>
            <person name="Bruemmer F."/>
            <person name="Labrenz M."/>
            <person name="Spormann A.M."/>
            <person name="Op den Camp H."/>
            <person name="Overmann J."/>
            <person name="Amann R."/>
            <person name="Jetten M.S.M."/>
            <person name="Mascher T."/>
            <person name="Medema M.H."/>
            <person name="Devos D.P."/>
            <person name="Kaster A.-K."/>
            <person name="Ovreas L."/>
            <person name="Rohde M."/>
            <person name="Galperin M.Y."/>
            <person name="Jogler C."/>
        </authorList>
    </citation>
    <scope>NUCLEOTIDE SEQUENCE [LARGE SCALE GENOMIC DNA]</scope>
    <source>
        <strain evidence="2 3">HG66A1</strain>
    </source>
</reference>
<dbReference type="OrthoDB" id="6316081at2"/>
<dbReference type="EMBL" id="CP036266">
    <property type="protein sequence ID" value="QDT22527.1"/>
    <property type="molecule type" value="Genomic_DNA"/>
</dbReference>
<keyword evidence="1" id="KW-0472">Membrane</keyword>
<sequence>MSFIQSLDLDQILNLAEAILWISIAGLFLVRLPRLQQNRDLAITCSIAFALFGVSDLIEISTRAWYQPLPLFILKAVCVITFITVYITYRKRRSGNL</sequence>
<evidence type="ECO:0000313" key="3">
    <source>
        <dbReference type="Proteomes" id="UP000320421"/>
    </source>
</evidence>
<proteinExistence type="predicted"/>